<dbReference type="InterPro" id="IPR006076">
    <property type="entry name" value="FAD-dep_OxRdtase"/>
</dbReference>
<sequence length="351" mass="38557">MEKRRRERYPMSEIASGKREMVDVAIVGAGPMGLVTALMCARAGLKVAIYERQGDFSASPAWNGTGVLAPDCEADVADATIVDLGRRSLDLWPTLIPGFTLNGALVLGNRRQPTALDDYSSFVLNYEWADEERIAALEPSLAGIYNRGMYFPQAAHADPRVLFTGLKEVLEAAGIRIRFDWIGTIDGLQAERIVDTRGLGARDRFPELRAVTAEMAQVRSHKIELNRPIRLLHNRHALYVTPRGQGIYVIGATTVDDDRSGVSVRSAGELMTHAVSLLPAFADAEVVELRSGLMPVLMNGVPKVVVGDRIIAVNGLYRYGWMVAPAIAEDLLRVIYTQATKVIHASRPMRH</sequence>
<dbReference type="GO" id="GO:0016491">
    <property type="term" value="F:oxidoreductase activity"/>
    <property type="evidence" value="ECO:0007669"/>
    <property type="project" value="UniProtKB-KW"/>
</dbReference>
<dbReference type="EMBL" id="NQVN01000001">
    <property type="protein sequence ID" value="PIP00744.1"/>
    <property type="molecule type" value="Genomic_DNA"/>
</dbReference>
<name>A0A2G9X1F6_9HYPH</name>
<accession>A0A2G9X1F6</accession>
<keyword evidence="5" id="KW-1185">Reference proteome</keyword>
<evidence type="ECO:0000256" key="2">
    <source>
        <dbReference type="SAM" id="Phobius"/>
    </source>
</evidence>
<dbReference type="InterPro" id="IPR036188">
    <property type="entry name" value="FAD/NAD-bd_sf"/>
</dbReference>
<reference evidence="4 5" key="1">
    <citation type="submission" date="2017-08" db="EMBL/GenBank/DDBJ databases">
        <title>Pleomorphomonas carboxidotrophicus sp. nov., a new mesophilic hydrogenogenic carboxidotroph.</title>
        <authorList>
            <person name="Esquivel-Elizondo S."/>
            <person name="Krajmalnik-Brown R."/>
            <person name="Maldonado J."/>
        </authorList>
    </citation>
    <scope>NUCLEOTIDE SEQUENCE [LARGE SCALE GENOMIC DNA]</scope>
    <source>
        <strain evidence="4 5">SVCO-16</strain>
    </source>
</reference>
<keyword evidence="1" id="KW-0560">Oxidoreductase</keyword>
<gene>
    <name evidence="4" type="ORF">CJ014_01165</name>
</gene>
<feature type="domain" description="FAD dependent oxidoreductase" evidence="3">
    <location>
        <begin position="23"/>
        <end position="330"/>
    </location>
</feature>
<keyword evidence="2" id="KW-0472">Membrane</keyword>
<dbReference type="PANTHER" id="PTHR13847:SF289">
    <property type="entry name" value="GLYCINE OXIDASE"/>
    <property type="match status" value="1"/>
</dbReference>
<dbReference type="OrthoDB" id="9790035at2"/>
<dbReference type="SUPFAM" id="SSF51971">
    <property type="entry name" value="Nucleotide-binding domain"/>
    <property type="match status" value="1"/>
</dbReference>
<dbReference type="Gene3D" id="3.50.50.60">
    <property type="entry name" value="FAD/NAD(P)-binding domain"/>
    <property type="match status" value="1"/>
</dbReference>
<proteinExistence type="predicted"/>
<dbReference type="AlphaFoldDB" id="A0A2G9X1F6"/>
<dbReference type="Pfam" id="PF01266">
    <property type="entry name" value="DAO"/>
    <property type="match status" value="1"/>
</dbReference>
<keyword evidence="2" id="KW-0812">Transmembrane</keyword>
<dbReference type="Gene3D" id="3.30.9.10">
    <property type="entry name" value="D-Amino Acid Oxidase, subunit A, domain 2"/>
    <property type="match status" value="1"/>
</dbReference>
<organism evidence="4 5">
    <name type="scientific">Pleomorphomonas carboxyditropha</name>
    <dbReference type="NCBI Taxonomy" id="2023338"/>
    <lineage>
        <taxon>Bacteria</taxon>
        <taxon>Pseudomonadati</taxon>
        <taxon>Pseudomonadota</taxon>
        <taxon>Alphaproteobacteria</taxon>
        <taxon>Hyphomicrobiales</taxon>
        <taxon>Pleomorphomonadaceae</taxon>
        <taxon>Pleomorphomonas</taxon>
    </lineage>
</organism>
<dbReference type="GO" id="GO:0005737">
    <property type="term" value="C:cytoplasm"/>
    <property type="evidence" value="ECO:0007669"/>
    <property type="project" value="TreeGrafter"/>
</dbReference>
<keyword evidence="2" id="KW-1133">Transmembrane helix</keyword>
<protein>
    <recommendedName>
        <fullName evidence="3">FAD dependent oxidoreductase domain-containing protein</fullName>
    </recommendedName>
</protein>
<evidence type="ECO:0000259" key="3">
    <source>
        <dbReference type="Pfam" id="PF01266"/>
    </source>
</evidence>
<feature type="transmembrane region" description="Helical" evidence="2">
    <location>
        <begin position="21"/>
        <end position="45"/>
    </location>
</feature>
<evidence type="ECO:0000256" key="1">
    <source>
        <dbReference type="ARBA" id="ARBA00023002"/>
    </source>
</evidence>
<evidence type="ECO:0000313" key="5">
    <source>
        <dbReference type="Proteomes" id="UP000231070"/>
    </source>
</evidence>
<dbReference type="PANTHER" id="PTHR13847">
    <property type="entry name" value="SARCOSINE DEHYDROGENASE-RELATED"/>
    <property type="match status" value="1"/>
</dbReference>
<evidence type="ECO:0000313" key="4">
    <source>
        <dbReference type="EMBL" id="PIP00744.1"/>
    </source>
</evidence>
<dbReference type="SUPFAM" id="SSF54373">
    <property type="entry name" value="FAD-linked reductases, C-terminal domain"/>
    <property type="match status" value="1"/>
</dbReference>
<comment type="caution">
    <text evidence="4">The sequence shown here is derived from an EMBL/GenBank/DDBJ whole genome shotgun (WGS) entry which is preliminary data.</text>
</comment>
<dbReference type="Proteomes" id="UP000231070">
    <property type="component" value="Unassembled WGS sequence"/>
</dbReference>